<organism evidence="1 2">
    <name type="scientific">Paramecium octaurelia</name>
    <dbReference type="NCBI Taxonomy" id="43137"/>
    <lineage>
        <taxon>Eukaryota</taxon>
        <taxon>Sar</taxon>
        <taxon>Alveolata</taxon>
        <taxon>Ciliophora</taxon>
        <taxon>Intramacronucleata</taxon>
        <taxon>Oligohymenophorea</taxon>
        <taxon>Peniculida</taxon>
        <taxon>Parameciidae</taxon>
        <taxon>Paramecium</taxon>
    </lineage>
</organism>
<dbReference type="AlphaFoldDB" id="A0A8S1U2A7"/>
<proteinExistence type="predicted"/>
<evidence type="ECO:0000313" key="2">
    <source>
        <dbReference type="Proteomes" id="UP000683925"/>
    </source>
</evidence>
<accession>A0A8S1U2A7</accession>
<gene>
    <name evidence="1" type="ORF">POCTA_138.1.T0370201</name>
</gene>
<comment type="caution">
    <text evidence="1">The sequence shown here is derived from an EMBL/GenBank/DDBJ whole genome shotgun (WGS) entry which is preliminary data.</text>
</comment>
<dbReference type="EMBL" id="CAJJDP010000037">
    <property type="protein sequence ID" value="CAD8159831.1"/>
    <property type="molecule type" value="Genomic_DNA"/>
</dbReference>
<dbReference type="Proteomes" id="UP000683925">
    <property type="component" value="Unassembled WGS sequence"/>
</dbReference>
<keyword evidence="2" id="KW-1185">Reference proteome</keyword>
<name>A0A8S1U2A7_PAROT</name>
<sequence length="102" mass="12194">MEYSQWIINRIVQIIISQGQWLRCSYLIRLQQDMKGVGITIWIINNAQKYCLIGKHLKENLSLRKAHLVITFWLEIGYWREFSQAENSFVAGPESKLRRRKK</sequence>
<evidence type="ECO:0000313" key="1">
    <source>
        <dbReference type="EMBL" id="CAD8159831.1"/>
    </source>
</evidence>
<protein>
    <submittedName>
        <fullName evidence="1">Uncharacterized protein</fullName>
    </submittedName>
</protein>
<reference evidence="1" key="1">
    <citation type="submission" date="2021-01" db="EMBL/GenBank/DDBJ databases">
        <authorList>
            <consortium name="Genoscope - CEA"/>
            <person name="William W."/>
        </authorList>
    </citation>
    <scope>NUCLEOTIDE SEQUENCE</scope>
</reference>